<reference evidence="1 2" key="1">
    <citation type="submission" date="2015-10" db="EMBL/GenBank/DDBJ databases">
        <title>Genome analyses suggest a sexual origin of heterokaryosis in a supposedly ancient asexual fungus.</title>
        <authorList>
            <person name="Ropars J."/>
            <person name="Sedzielewska K."/>
            <person name="Noel J."/>
            <person name="Charron P."/>
            <person name="Farinelli L."/>
            <person name="Marton T."/>
            <person name="Kruger M."/>
            <person name="Pelin A."/>
            <person name="Brachmann A."/>
            <person name="Corradi N."/>
        </authorList>
    </citation>
    <scope>NUCLEOTIDE SEQUENCE [LARGE SCALE GENOMIC DNA]</scope>
    <source>
        <strain evidence="1 2">A4</strain>
    </source>
</reference>
<dbReference type="VEuPathDB" id="FungiDB:FUN_004712"/>
<dbReference type="GO" id="GO:0005975">
    <property type="term" value="P:carbohydrate metabolic process"/>
    <property type="evidence" value="ECO:0007669"/>
    <property type="project" value="InterPro"/>
</dbReference>
<dbReference type="VEuPathDB" id="FungiDB:RhiirA1_530858"/>
<gene>
    <name evidence="1" type="ORF">RhiirA4_459094</name>
</gene>
<dbReference type="Proteomes" id="UP000234323">
    <property type="component" value="Unassembled WGS sequence"/>
</dbReference>
<dbReference type="VEuPathDB" id="FungiDB:RhiirFUN_006867"/>
<dbReference type="AlphaFoldDB" id="A0A2I1GDM8"/>
<comment type="caution">
    <text evidence="1">The sequence shown here is derived from an EMBL/GenBank/DDBJ whole genome shotgun (WGS) entry which is preliminary data.</text>
</comment>
<keyword evidence="2" id="KW-1185">Reference proteome</keyword>
<dbReference type="GO" id="GO:0003824">
    <property type="term" value="F:catalytic activity"/>
    <property type="evidence" value="ECO:0007669"/>
    <property type="project" value="UniProtKB-ARBA"/>
</dbReference>
<name>A0A2I1GDM8_9GLOM</name>
<accession>A0A2I1GDM8</accession>
<proteinExistence type="predicted"/>
<dbReference type="EMBL" id="LLXI01000341">
    <property type="protein sequence ID" value="PKY44714.1"/>
    <property type="molecule type" value="Genomic_DNA"/>
</dbReference>
<dbReference type="InterPro" id="IPR012341">
    <property type="entry name" value="6hp_glycosidase-like_sf"/>
</dbReference>
<protein>
    <submittedName>
        <fullName evidence="1">Uncharacterized protein</fullName>
    </submittedName>
</protein>
<dbReference type="InterPro" id="IPR008928">
    <property type="entry name" value="6-hairpin_glycosidase_sf"/>
</dbReference>
<organism evidence="1 2">
    <name type="scientific">Rhizophagus irregularis</name>
    <dbReference type="NCBI Taxonomy" id="588596"/>
    <lineage>
        <taxon>Eukaryota</taxon>
        <taxon>Fungi</taxon>
        <taxon>Fungi incertae sedis</taxon>
        <taxon>Mucoromycota</taxon>
        <taxon>Glomeromycotina</taxon>
        <taxon>Glomeromycetes</taxon>
        <taxon>Glomerales</taxon>
        <taxon>Glomeraceae</taxon>
        <taxon>Rhizophagus</taxon>
    </lineage>
</organism>
<dbReference type="SUPFAM" id="SSF48208">
    <property type="entry name" value="Six-hairpin glycosidases"/>
    <property type="match status" value="1"/>
</dbReference>
<dbReference type="Gene3D" id="1.50.10.10">
    <property type="match status" value="1"/>
</dbReference>
<evidence type="ECO:0000313" key="2">
    <source>
        <dbReference type="Proteomes" id="UP000234323"/>
    </source>
</evidence>
<sequence length="153" mass="17875">MKKLLPKLNVNQKNPNENFVNPIIKKVIKDITSNMKDKDLTRLFKNCWPNTLGRIHMRTHIMHHLNLDFLIQKIHGQTPPSSATWEKKAVNSILDIMEKQQSEMIDSTSLDITKKAKNLSQIIRDTIYSNAIIRHFEYYCILTSTNDQEILET</sequence>
<evidence type="ECO:0000313" key="1">
    <source>
        <dbReference type="EMBL" id="PKY44714.1"/>
    </source>
</evidence>